<proteinExistence type="predicted"/>
<dbReference type="Pfam" id="PF18928">
    <property type="entry name" value="DUF5677"/>
    <property type="match status" value="1"/>
</dbReference>
<dbReference type="EMBL" id="KY270848">
    <property type="protein sequence ID" value="ARO45601.1"/>
    <property type="molecule type" value="Genomic_DNA"/>
</dbReference>
<dbReference type="RefSeq" id="WP_172689378.1">
    <property type="nucleotide sequence ID" value="NZ_KY270848.1"/>
</dbReference>
<sequence length="267" mass="30867">MAEKQIEEVQNEINDFVNSSHEIVTYITDNNSENDSSSSEIDAMLGMFAMNVVDRAETICRLCPLNRYDSVGVLTRSIFEVYLYLLYILQKDTDRRVKAFLYHSRLNNITCMIDFEKNNGDEHSQYSLEEISAEVPGAESLNDMKEHYEGLFINLFKHKPQKWWSRNWYDLDQSKKTNIPNLMKRLEIDHSLYSEVYKLYSMDVHGSNLLNYTAALAGKNSGLNLATMGNLAKIVVRNSLEAILNYYKLDAQDMAEHFVILEKSITN</sequence>
<dbReference type="AlphaFoldDB" id="A0A1W6QWB2"/>
<geneLocation type="plasmid" evidence="1">
    <name>pGTC2</name>
</geneLocation>
<name>A0A1W6QWB2_ENTFL</name>
<organism evidence="1">
    <name type="scientific">Enterococcus faecalis</name>
    <name type="common">Streptococcus faecalis</name>
    <dbReference type="NCBI Taxonomy" id="1351"/>
    <lineage>
        <taxon>Bacteria</taxon>
        <taxon>Bacillati</taxon>
        <taxon>Bacillota</taxon>
        <taxon>Bacilli</taxon>
        <taxon>Lactobacillales</taxon>
        <taxon>Enterococcaceae</taxon>
        <taxon>Enterococcus</taxon>
    </lineage>
</organism>
<dbReference type="InterPro" id="IPR043733">
    <property type="entry name" value="DUF5677"/>
</dbReference>
<evidence type="ECO:0000313" key="1">
    <source>
        <dbReference type="EMBL" id="ARO45601.1"/>
    </source>
</evidence>
<reference evidence="1" key="1">
    <citation type="submission" date="2016-11" db="EMBL/GenBank/DDBJ databases">
        <title>Characterization of a Plasmid Isolated from Enterococcus faecalis found in the Fecal Material of a Blue Whale.</title>
        <authorList>
            <person name="McLaughlin R."/>
        </authorList>
    </citation>
    <scope>NUCLEOTIDE SEQUENCE</scope>
    <source>
        <strain evidence="1">2</strain>
        <plasmid evidence="1">pGTC2</plasmid>
    </source>
</reference>
<protein>
    <submittedName>
        <fullName evidence="1">Uncharacterized protein</fullName>
    </submittedName>
</protein>
<keyword evidence="1" id="KW-0614">Plasmid</keyword>
<accession>A0A1W6QWB2</accession>